<dbReference type="Proteomes" id="UP001296873">
    <property type="component" value="Unassembled WGS sequence"/>
</dbReference>
<feature type="chain" id="PRO_5045598171" description="PilM protein" evidence="1">
    <location>
        <begin position="21"/>
        <end position="169"/>
    </location>
</feature>
<evidence type="ECO:0008006" key="4">
    <source>
        <dbReference type="Google" id="ProtNLM"/>
    </source>
</evidence>
<gene>
    <name evidence="2" type="ORF">CKO28_02425</name>
</gene>
<keyword evidence="1" id="KW-0732">Signal</keyword>
<name>A0ABS1D917_9PROT</name>
<feature type="signal peptide" evidence="1">
    <location>
        <begin position="1"/>
        <end position="20"/>
    </location>
</feature>
<protein>
    <recommendedName>
        <fullName evidence="4">PilM protein</fullName>
    </recommendedName>
</protein>
<dbReference type="RefSeq" id="WP_200338955.1">
    <property type="nucleotide sequence ID" value="NZ_NRRL01000003.1"/>
</dbReference>
<dbReference type="EMBL" id="NRRL01000003">
    <property type="protein sequence ID" value="MBK1666897.1"/>
    <property type="molecule type" value="Genomic_DNA"/>
</dbReference>
<evidence type="ECO:0000313" key="3">
    <source>
        <dbReference type="Proteomes" id="UP001296873"/>
    </source>
</evidence>
<accession>A0ABS1D917</accession>
<sequence>MYTFVFLALAALIFSLGMLADGPVNDGRTMADARASAYAQSLSQFHQAATRFARSNAASVSFTPGSTLRADDTLPSGFPEDGLLSIQNWVSQRGPGGDVITYWSPASPGHDQVIARSVLEHLQDQGYRRAAGLVSASGTLVMPGSRKDAHDLPVPLPKGTLAIVSDLGQ</sequence>
<reference evidence="2 3" key="1">
    <citation type="journal article" date="2020" name="Microorganisms">
        <title>Osmotic Adaptation and Compatible Solute Biosynthesis of Phototrophic Bacteria as Revealed from Genome Analyses.</title>
        <authorList>
            <person name="Imhoff J.F."/>
            <person name="Rahn T."/>
            <person name="Kunzel S."/>
            <person name="Keller A."/>
            <person name="Neulinger S.C."/>
        </authorList>
    </citation>
    <scope>NUCLEOTIDE SEQUENCE [LARGE SCALE GENOMIC DNA]</scope>
    <source>
        <strain evidence="2 3">DSM 9895</strain>
    </source>
</reference>
<proteinExistence type="predicted"/>
<evidence type="ECO:0000313" key="2">
    <source>
        <dbReference type="EMBL" id="MBK1666897.1"/>
    </source>
</evidence>
<comment type="caution">
    <text evidence="2">The sequence shown here is derived from an EMBL/GenBank/DDBJ whole genome shotgun (WGS) entry which is preliminary data.</text>
</comment>
<evidence type="ECO:0000256" key="1">
    <source>
        <dbReference type="SAM" id="SignalP"/>
    </source>
</evidence>
<organism evidence="2 3">
    <name type="scientific">Rhodovibrio sodomensis</name>
    <dbReference type="NCBI Taxonomy" id="1088"/>
    <lineage>
        <taxon>Bacteria</taxon>
        <taxon>Pseudomonadati</taxon>
        <taxon>Pseudomonadota</taxon>
        <taxon>Alphaproteobacteria</taxon>
        <taxon>Rhodospirillales</taxon>
        <taxon>Rhodovibrionaceae</taxon>
        <taxon>Rhodovibrio</taxon>
    </lineage>
</organism>
<keyword evidence="3" id="KW-1185">Reference proteome</keyword>